<accession>A0A397HIS4</accession>
<dbReference type="Gene3D" id="1.25.40.10">
    <property type="entry name" value="Tetratricopeptide repeat domain"/>
    <property type="match status" value="1"/>
</dbReference>
<comment type="caution">
    <text evidence="1">The sequence shown here is derived from an EMBL/GenBank/DDBJ whole genome shotgun (WGS) entry which is preliminary data.</text>
</comment>
<protein>
    <submittedName>
        <fullName evidence="1">Uncharacterized protein</fullName>
    </submittedName>
</protein>
<evidence type="ECO:0000313" key="1">
    <source>
        <dbReference type="EMBL" id="RHZ62857.1"/>
    </source>
</evidence>
<dbReference type="EMBL" id="PQFF01000305">
    <property type="protein sequence ID" value="RHZ62857.1"/>
    <property type="molecule type" value="Genomic_DNA"/>
</dbReference>
<reference evidence="1 2" key="1">
    <citation type="submission" date="2018-08" db="EMBL/GenBank/DDBJ databases">
        <title>Genome and evolution of the arbuscular mycorrhizal fungus Diversispora epigaea (formerly Glomus versiforme) and its bacterial endosymbionts.</title>
        <authorList>
            <person name="Sun X."/>
            <person name="Fei Z."/>
            <person name="Harrison M."/>
        </authorList>
    </citation>
    <scope>NUCLEOTIDE SEQUENCE [LARGE SCALE GENOMIC DNA]</scope>
    <source>
        <strain evidence="1 2">IT104</strain>
    </source>
</reference>
<dbReference type="Proteomes" id="UP000266861">
    <property type="component" value="Unassembled WGS sequence"/>
</dbReference>
<dbReference type="Pfam" id="PF08238">
    <property type="entry name" value="Sel1"/>
    <property type="match status" value="2"/>
</dbReference>
<evidence type="ECO:0000313" key="2">
    <source>
        <dbReference type="Proteomes" id="UP000266861"/>
    </source>
</evidence>
<proteinExistence type="predicted"/>
<sequence>MDSTYVGDFNRTCSCYNNGFGVEKNEGKAFEMYLKSADDCRINTIFVVWYKCEYRLKRSKHLNGIRRQEFFMQMVMGQVKAFEWFNKAEKK</sequence>
<dbReference type="InterPro" id="IPR006597">
    <property type="entry name" value="Sel1-like"/>
</dbReference>
<dbReference type="InterPro" id="IPR011990">
    <property type="entry name" value="TPR-like_helical_dom_sf"/>
</dbReference>
<organism evidence="1 2">
    <name type="scientific">Diversispora epigaea</name>
    <dbReference type="NCBI Taxonomy" id="1348612"/>
    <lineage>
        <taxon>Eukaryota</taxon>
        <taxon>Fungi</taxon>
        <taxon>Fungi incertae sedis</taxon>
        <taxon>Mucoromycota</taxon>
        <taxon>Glomeromycotina</taxon>
        <taxon>Glomeromycetes</taxon>
        <taxon>Diversisporales</taxon>
        <taxon>Diversisporaceae</taxon>
        <taxon>Diversispora</taxon>
    </lineage>
</organism>
<keyword evidence="2" id="KW-1185">Reference proteome</keyword>
<name>A0A397HIS4_9GLOM</name>
<dbReference type="AlphaFoldDB" id="A0A397HIS4"/>
<dbReference type="OrthoDB" id="2384430at2759"/>
<gene>
    <name evidence="1" type="ORF">Glove_334g30</name>
</gene>